<feature type="compositionally biased region" description="Polar residues" evidence="1">
    <location>
        <begin position="656"/>
        <end position="674"/>
    </location>
</feature>
<dbReference type="AlphaFoldDB" id="A0A699GT28"/>
<dbReference type="InterPro" id="IPR013103">
    <property type="entry name" value="RVT_2"/>
</dbReference>
<feature type="region of interest" description="Disordered" evidence="1">
    <location>
        <begin position="941"/>
        <end position="1015"/>
    </location>
</feature>
<evidence type="ECO:0000259" key="2">
    <source>
        <dbReference type="Pfam" id="PF07727"/>
    </source>
</evidence>
<feature type="compositionally biased region" description="Low complexity" evidence="1">
    <location>
        <begin position="546"/>
        <end position="556"/>
    </location>
</feature>
<dbReference type="EMBL" id="BKCJ010049251">
    <property type="protein sequence ID" value="GEW20966.1"/>
    <property type="molecule type" value="Genomic_DNA"/>
</dbReference>
<sequence length="1236" mass="137884">MATFGAIMGYGDYVIGDGVISRVYYVEGLGHNLFFVRQFCDSDLEVAFRKHSCYVRDTNAPCVPPTNKELEILFQPMFDEYLEPPRVERPVSPAPAVLVPVNSADTLSSTSIDQDAPSPSHPLSSLALQSPCLHQDVAAESTLMDENLTPLVDNDPFINILSPESTSEASSSGDATMQDEIREFDRLQVWELVHQPDCVMIIALKWIYKVKLDEYDDVLKNKARIFIANATSKNMTIYQMDVKTAFLNGELKEEVYVCQPEGIFINQSKFALEILKKLRMDSYDPVDTPMVDQLKLDEDPLGILVDQTQIRSMDTAMALMANEDADHAGCQDTRRNIMADLNIPAEQDPAVAPPTRTDDQILPLSKWVPISKSSCVLDVQKSKRNPIIPIVVAILKNTNFFRAFTAKTSCASDPLGKNLTRTSCGKKKTAHLLIPNVKFTELIFHHLRTKHNIHPRPGSPLHYTHDENVLNTLRFVGKDGREIFDMPIPDALLTDEIKGAPYYDEYQEHVAKYQQYLDAEHGRAEEGGAIESPKATKTSKPKTAKATKPAGDKAPTQPSEVILEKKGNWLRKLLMNPYQQKDQREPDSGRIQPLPEVQGKGKEKVAEEQAAHDLLTFLTPKNKSHVEQFIFQRRTPMPTKASRHAESPSLDAESALTDSETESNNAGPTINTGAQDEGQAGPNPGNQDKGQTEPNPGEQDEGQARSNPSDAIESQPQPSHVVHAGPNLEHMDLEATNASTQQNHEQMDEEFTTTAYPNSMVLVLIHQDTSSVPPMTTPVIDITPSQSGFPLPTSTATTSITTTTTFLPPPPQQSTLNPILVKRIGELEQQMVGLLQNDLALEERLDKHTSRLYKLENLNIPHQVRKAIDEIVTDVVDWAMQAPLRARFNDLHAVDMKEILQQRMFKDKSYEAYEDHKNLYDALQKSLERDYSNQLLSDLEEAHQKKRKRRDLPRTPPGSPPSQPPPPPHLVGISGAPCTLGASGSSQIPPSPLLASTSTSGSAQQQGSEAPSLSKSAALAHNNLWLGLHLTLDMSLLNDHPPKVDSRKDWWKPLPEEERPATSKPAWTISSSNVSDTNPKGDQVKVDVNQPLPLDGPPGHVTIQTQIFFNIDLEYLRYGSKGSSSTLSISKRKATSYPNFGLELLVPKQMWIDDVHGSPSYKKEVRSLMRFLNVVRIKAYSRYIYDYLSEIALRRADLQEHTIVEKDFKDLYPNNFEDLNLLLLQGHLDHLPGFDK</sequence>
<feature type="compositionally biased region" description="Low complexity" evidence="1">
    <location>
        <begin position="993"/>
        <end position="1012"/>
    </location>
</feature>
<name>A0A699GT28_TANCI</name>
<feature type="compositionally biased region" description="Basic and acidic residues" evidence="1">
    <location>
        <begin position="599"/>
        <end position="608"/>
    </location>
</feature>
<proteinExistence type="predicted"/>
<feature type="compositionally biased region" description="Polar residues" evidence="1">
    <location>
        <begin position="684"/>
        <end position="694"/>
    </location>
</feature>
<organism evidence="3">
    <name type="scientific">Tanacetum cinerariifolium</name>
    <name type="common">Dalmatian daisy</name>
    <name type="synonym">Chrysanthemum cinerariifolium</name>
    <dbReference type="NCBI Taxonomy" id="118510"/>
    <lineage>
        <taxon>Eukaryota</taxon>
        <taxon>Viridiplantae</taxon>
        <taxon>Streptophyta</taxon>
        <taxon>Embryophyta</taxon>
        <taxon>Tracheophyta</taxon>
        <taxon>Spermatophyta</taxon>
        <taxon>Magnoliopsida</taxon>
        <taxon>eudicotyledons</taxon>
        <taxon>Gunneridae</taxon>
        <taxon>Pentapetalae</taxon>
        <taxon>asterids</taxon>
        <taxon>campanulids</taxon>
        <taxon>Asterales</taxon>
        <taxon>Asteraceae</taxon>
        <taxon>Asteroideae</taxon>
        <taxon>Anthemideae</taxon>
        <taxon>Anthemidinae</taxon>
        <taxon>Tanacetum</taxon>
    </lineage>
</organism>
<dbReference type="PANTHER" id="PTHR48125">
    <property type="entry name" value="LP07818P1"/>
    <property type="match status" value="1"/>
</dbReference>
<feature type="region of interest" description="Disordered" evidence="1">
    <location>
        <begin position="633"/>
        <end position="724"/>
    </location>
</feature>
<gene>
    <name evidence="3" type="ORF">Tci_192942</name>
</gene>
<feature type="region of interest" description="Disordered" evidence="1">
    <location>
        <begin position="577"/>
        <end position="608"/>
    </location>
</feature>
<feature type="compositionally biased region" description="Polar residues" evidence="1">
    <location>
        <begin position="704"/>
        <end position="718"/>
    </location>
</feature>
<dbReference type="Pfam" id="PF07727">
    <property type="entry name" value="RVT_2"/>
    <property type="match status" value="1"/>
</dbReference>
<feature type="domain" description="Reverse transcriptase Ty1/copia-type" evidence="2">
    <location>
        <begin position="224"/>
        <end position="268"/>
    </location>
</feature>
<protein>
    <recommendedName>
        <fullName evidence="2">Reverse transcriptase Ty1/copia-type domain-containing protein</fullName>
    </recommendedName>
</protein>
<evidence type="ECO:0000313" key="3">
    <source>
        <dbReference type="EMBL" id="GEW20966.1"/>
    </source>
</evidence>
<evidence type="ECO:0000256" key="1">
    <source>
        <dbReference type="SAM" id="MobiDB-lite"/>
    </source>
</evidence>
<reference evidence="3" key="1">
    <citation type="journal article" date="2019" name="Sci. Rep.">
        <title>Draft genome of Tanacetum cinerariifolium, the natural source of mosquito coil.</title>
        <authorList>
            <person name="Yamashiro T."/>
            <person name="Shiraishi A."/>
            <person name="Satake H."/>
            <person name="Nakayama K."/>
        </authorList>
    </citation>
    <scope>NUCLEOTIDE SEQUENCE</scope>
</reference>
<feature type="region of interest" description="Disordered" evidence="1">
    <location>
        <begin position="525"/>
        <end position="560"/>
    </location>
</feature>
<feature type="region of interest" description="Disordered" evidence="1">
    <location>
        <begin position="1056"/>
        <end position="1080"/>
    </location>
</feature>
<dbReference type="PANTHER" id="PTHR48125:SF12">
    <property type="entry name" value="AT HOOK TRANSCRIPTION FACTOR FAMILY-RELATED"/>
    <property type="match status" value="1"/>
</dbReference>
<comment type="caution">
    <text evidence="3">The sequence shown here is derived from an EMBL/GenBank/DDBJ whole genome shotgun (WGS) entry which is preliminary data.</text>
</comment>
<feature type="compositionally biased region" description="Polar residues" evidence="1">
    <location>
        <begin position="1068"/>
        <end position="1080"/>
    </location>
</feature>
<feature type="compositionally biased region" description="Pro residues" evidence="1">
    <location>
        <begin position="954"/>
        <end position="969"/>
    </location>
</feature>
<accession>A0A699GT28</accession>